<dbReference type="Pfam" id="PF04616">
    <property type="entry name" value="Glyco_hydro_43"/>
    <property type="match status" value="1"/>
</dbReference>
<dbReference type="Gene3D" id="2.115.10.20">
    <property type="entry name" value="Glycosyl hydrolase domain, family 43"/>
    <property type="match status" value="1"/>
</dbReference>
<comment type="similarity">
    <text evidence="1 4">Belongs to the glycosyl hydrolase 43 family.</text>
</comment>
<feature type="chain" id="PRO_5022865159" evidence="5">
    <location>
        <begin position="30"/>
        <end position="536"/>
    </location>
</feature>
<keyword evidence="2 4" id="KW-0378">Hydrolase</keyword>
<protein>
    <submittedName>
        <fullName evidence="6">Family 43 glycosylhydrolase</fullName>
    </submittedName>
</protein>
<dbReference type="AlphaFoldDB" id="A0A5B8VMP4"/>
<dbReference type="Gene3D" id="2.60.120.260">
    <property type="entry name" value="Galactose-binding domain-like"/>
    <property type="match status" value="1"/>
</dbReference>
<dbReference type="PANTHER" id="PTHR22925">
    <property type="entry name" value="GLYCOSYL HYDROLASE 43 FAMILY MEMBER"/>
    <property type="match status" value="1"/>
</dbReference>
<dbReference type="Proteomes" id="UP000321291">
    <property type="component" value="Chromosome"/>
</dbReference>
<evidence type="ECO:0000256" key="1">
    <source>
        <dbReference type="ARBA" id="ARBA00009865"/>
    </source>
</evidence>
<evidence type="ECO:0000256" key="3">
    <source>
        <dbReference type="ARBA" id="ARBA00023295"/>
    </source>
</evidence>
<proteinExistence type="inferred from homology"/>
<keyword evidence="3 4" id="KW-0326">Glycosidase</keyword>
<dbReference type="CDD" id="cd18823">
    <property type="entry name" value="GH43_RcAra43A-like"/>
    <property type="match status" value="1"/>
</dbReference>
<accession>A0A5B8VMP4</accession>
<sequence length="536" mass="60288">MDFFQWSLKQHVRLVFTLCALGIVASTSAQLRSIKNDTFWQTVDGKPLYSQGGGIFQFKNPTSGKLSYYWYGVHYKEADKYKTDPSVTLPKSTFQAVTCYSSDNLVDWHFEGDVLDQEALSRERPTWVGRLGVAYIKELKLYAMFVQHGRHVLITTSASPTGPFSWYRQLDMTAMIGTSNTGDQTVFTDPDTGKSYLIYSYGRGRSKIYVSEIGVKNGQIGLLDCSEIYHGAGREGNCLFKYKGQYYMCASNLYGWDGSYPYYLVSDDIRGPYTPINNMLVMNGAAEDYAHISQTGFFVTVKGSLNESVIYCGDRWSDFAGNGLGYNVWCPLSFKDDQPWFNSVSSWKMDVHTGNWAVGIDNNYVKNGSFEADRRHIPSPVKPVQAQLSGWVSEVIKGNPIRVGEPNSPVLNYFNTSQDRKFVTGEKSLAITDNRDFIRRVYQKIASTDQVPLPDGYYVMSLKIKAGSQSEFNSLKMYAISEGTISRKGLNKLKGDWEEVQLRHIPIKNGQVEIGVEADGTAGAFCYIDDITLVRQ</sequence>
<organism evidence="6 7">
    <name type="scientific">Arachidicoccus ginsenosidivorans</name>
    <dbReference type="NCBI Taxonomy" id="496057"/>
    <lineage>
        <taxon>Bacteria</taxon>
        <taxon>Pseudomonadati</taxon>
        <taxon>Bacteroidota</taxon>
        <taxon>Chitinophagia</taxon>
        <taxon>Chitinophagales</taxon>
        <taxon>Chitinophagaceae</taxon>
        <taxon>Arachidicoccus</taxon>
    </lineage>
</organism>
<keyword evidence="7" id="KW-1185">Reference proteome</keyword>
<evidence type="ECO:0000256" key="4">
    <source>
        <dbReference type="RuleBase" id="RU361187"/>
    </source>
</evidence>
<dbReference type="PANTHER" id="PTHR22925:SF3">
    <property type="entry name" value="GLYCOSYL HYDROLASE FAMILY PROTEIN 43"/>
    <property type="match status" value="1"/>
</dbReference>
<dbReference type="OrthoDB" id="273314at2"/>
<feature type="signal peptide" evidence="5">
    <location>
        <begin position="1"/>
        <end position="29"/>
    </location>
</feature>
<dbReference type="GO" id="GO:0004553">
    <property type="term" value="F:hydrolase activity, hydrolyzing O-glycosyl compounds"/>
    <property type="evidence" value="ECO:0007669"/>
    <property type="project" value="InterPro"/>
</dbReference>
<name>A0A5B8VMP4_9BACT</name>
<dbReference type="KEGG" id="agi:FSB73_09520"/>
<evidence type="ECO:0000256" key="2">
    <source>
        <dbReference type="ARBA" id="ARBA00022801"/>
    </source>
</evidence>
<dbReference type="EMBL" id="CP042434">
    <property type="protein sequence ID" value="QEC71866.1"/>
    <property type="molecule type" value="Genomic_DNA"/>
</dbReference>
<evidence type="ECO:0000313" key="6">
    <source>
        <dbReference type="EMBL" id="QEC71866.1"/>
    </source>
</evidence>
<gene>
    <name evidence="6" type="ORF">FSB73_09520</name>
</gene>
<dbReference type="RefSeq" id="WP_146781297.1">
    <property type="nucleotide sequence ID" value="NZ_CP042434.1"/>
</dbReference>
<dbReference type="SUPFAM" id="SSF75005">
    <property type="entry name" value="Arabinanase/levansucrase/invertase"/>
    <property type="match status" value="1"/>
</dbReference>
<reference evidence="6 7" key="1">
    <citation type="journal article" date="2017" name="Int. J. Syst. Evol. Microbiol.">
        <title>Arachidicoccus ginsenosidivorans sp. nov., with ginsenoside-converting activity isolated from ginseng cultivating soil.</title>
        <authorList>
            <person name="Siddiqi M.Z."/>
            <person name="Aslam Z."/>
            <person name="Im W.T."/>
        </authorList>
    </citation>
    <scope>NUCLEOTIDE SEQUENCE [LARGE SCALE GENOMIC DNA]</scope>
    <source>
        <strain evidence="6 7">Gsoil 809</strain>
    </source>
</reference>
<keyword evidence="5" id="KW-0732">Signal</keyword>
<dbReference type="InterPro" id="IPR006710">
    <property type="entry name" value="Glyco_hydro_43"/>
</dbReference>
<dbReference type="GO" id="GO:0005975">
    <property type="term" value="P:carbohydrate metabolic process"/>
    <property type="evidence" value="ECO:0007669"/>
    <property type="project" value="InterPro"/>
</dbReference>
<evidence type="ECO:0000256" key="5">
    <source>
        <dbReference type="SAM" id="SignalP"/>
    </source>
</evidence>
<dbReference type="InterPro" id="IPR023296">
    <property type="entry name" value="Glyco_hydro_beta-prop_sf"/>
</dbReference>
<evidence type="ECO:0000313" key="7">
    <source>
        <dbReference type="Proteomes" id="UP000321291"/>
    </source>
</evidence>